<dbReference type="Proteomes" id="UP001143856">
    <property type="component" value="Unassembled WGS sequence"/>
</dbReference>
<name>A0ACC1MRL2_9PEZI</name>
<evidence type="ECO:0000313" key="1">
    <source>
        <dbReference type="EMBL" id="KAJ2968906.1"/>
    </source>
</evidence>
<gene>
    <name evidence="1" type="ORF">NUW58_g10115</name>
</gene>
<organism evidence="1 2">
    <name type="scientific">Xylaria curta</name>
    <dbReference type="NCBI Taxonomy" id="42375"/>
    <lineage>
        <taxon>Eukaryota</taxon>
        <taxon>Fungi</taxon>
        <taxon>Dikarya</taxon>
        <taxon>Ascomycota</taxon>
        <taxon>Pezizomycotina</taxon>
        <taxon>Sordariomycetes</taxon>
        <taxon>Xylariomycetidae</taxon>
        <taxon>Xylariales</taxon>
        <taxon>Xylariaceae</taxon>
        <taxon>Xylaria</taxon>
    </lineage>
</organism>
<accession>A0ACC1MRL2</accession>
<reference evidence="1" key="1">
    <citation type="submission" date="2022-10" db="EMBL/GenBank/DDBJ databases">
        <title>Genome Sequence of Xylaria curta.</title>
        <authorList>
            <person name="Buettner E."/>
        </authorList>
    </citation>
    <scope>NUCLEOTIDE SEQUENCE</scope>
    <source>
        <strain evidence="1">Babe10</strain>
    </source>
</reference>
<comment type="caution">
    <text evidence="1">The sequence shown here is derived from an EMBL/GenBank/DDBJ whole genome shotgun (WGS) entry which is preliminary data.</text>
</comment>
<dbReference type="EMBL" id="JAPDGR010004179">
    <property type="protein sequence ID" value="KAJ2968906.1"/>
    <property type="molecule type" value="Genomic_DNA"/>
</dbReference>
<proteinExistence type="predicted"/>
<sequence length="433" mass="47539">MDPFGVPRAATRQDLDDVIEAFAHAAEYLERAGFDGIELHGAHGYLLAQFLSLTTNQRTDEYGGSLENRMRLTLEVAAAIKKRVSERFILGIKVNSVEFQDKGFTPEEAILLCQALEKAGFDYVETSGGTYEDIGLGHKKESTVKRENYFIEFAEQIAKAVNQTKVYTTGGLRTVGGMLSTLEGVDGLGFGRVALQEPSFAGDVLSGKITGAMKSSIPRFEFNRPIDDKQPMRGLYHLLSRATLLSLALAACSKPSPVTTKSLVTTDGYTYVYDHVPPHNASMPTFLLLHGYPASRYYWHHQVQSLAKAGFGIIAPDSLGYGDSSKPTAIEEYNLKNIADHTAQILDAEGLSDVIGVGHDWGASILSRVAVYHRQRFSKLVFLAVGYTAPGVFFDVDAINAQGLKNNGYTTFGYWYFFNSYDSAALMSQNNID</sequence>
<evidence type="ECO:0000313" key="2">
    <source>
        <dbReference type="Proteomes" id="UP001143856"/>
    </source>
</evidence>
<protein>
    <submittedName>
        <fullName evidence="1">Uncharacterized protein</fullName>
    </submittedName>
</protein>
<keyword evidence="2" id="KW-1185">Reference proteome</keyword>